<dbReference type="eggNOG" id="ENOG502R32C">
    <property type="taxonomic scope" value="Eukaryota"/>
</dbReference>
<organism evidence="2 3">
    <name type="scientific">Ichthyophthirius multifiliis</name>
    <name type="common">White spot disease agent</name>
    <name type="synonym">Ich</name>
    <dbReference type="NCBI Taxonomy" id="5932"/>
    <lineage>
        <taxon>Eukaryota</taxon>
        <taxon>Sar</taxon>
        <taxon>Alveolata</taxon>
        <taxon>Ciliophora</taxon>
        <taxon>Intramacronucleata</taxon>
        <taxon>Oligohymenophorea</taxon>
        <taxon>Hymenostomatida</taxon>
        <taxon>Ophryoglenina</taxon>
        <taxon>Ichthyophthirius</taxon>
    </lineage>
</organism>
<proteinExistence type="predicted"/>
<gene>
    <name evidence="2" type="ORF">IMG5_002020</name>
</gene>
<dbReference type="InParanoid" id="G0QJ23"/>
<dbReference type="EMBL" id="GL983045">
    <property type="protein sequence ID" value="EGR34788.1"/>
    <property type="molecule type" value="Genomic_DNA"/>
</dbReference>
<accession>G0QJ23</accession>
<keyword evidence="1" id="KW-0175">Coiled coil</keyword>
<feature type="coiled-coil region" evidence="1">
    <location>
        <begin position="197"/>
        <end position="228"/>
    </location>
</feature>
<dbReference type="RefSeq" id="XP_004040092.1">
    <property type="nucleotide sequence ID" value="XM_004040044.1"/>
</dbReference>
<dbReference type="Proteomes" id="UP000008983">
    <property type="component" value="Unassembled WGS sequence"/>
</dbReference>
<evidence type="ECO:0000313" key="3">
    <source>
        <dbReference type="Proteomes" id="UP000008983"/>
    </source>
</evidence>
<sequence>MNIKWLSSYNKYFNSNKLNLYKNQHEIRINDNPYKYNSADNIQLISTFQNDYKSPVNNNFKKIKLVKKLQDNNHFYGLTSYKANYVNWKSYLGPCQKNNHKTIVDGIKFEGESTSKQAYINFSDYNKTKSLKPKDQDPLPRLLKFQDQTTKNQYYKAEQGEKAISCKEHIKYQPTPAYKGQFQSNNFKDYLGSTIQCGGVEKLKEAYKRKIQKYKKQFELELLKLQQQE</sequence>
<evidence type="ECO:0000313" key="2">
    <source>
        <dbReference type="EMBL" id="EGR34788.1"/>
    </source>
</evidence>
<dbReference type="GeneID" id="14910981"/>
<dbReference type="OrthoDB" id="297356at2759"/>
<name>G0QJ23_ICHMU</name>
<keyword evidence="3" id="KW-1185">Reference proteome</keyword>
<protein>
    <submittedName>
        <fullName evidence="2">Uncharacterized protein</fullName>
    </submittedName>
</protein>
<reference evidence="2 3" key="1">
    <citation type="submission" date="2011-07" db="EMBL/GenBank/DDBJ databases">
        <authorList>
            <person name="Coyne R."/>
            <person name="Brami D."/>
            <person name="Johnson J."/>
            <person name="Hostetler J."/>
            <person name="Hannick L."/>
            <person name="Clark T."/>
            <person name="Cassidy-Hanley D."/>
            <person name="Inman J."/>
        </authorList>
    </citation>
    <scope>NUCLEOTIDE SEQUENCE [LARGE SCALE GENOMIC DNA]</scope>
    <source>
        <strain evidence="2 3">G5</strain>
    </source>
</reference>
<evidence type="ECO:0000256" key="1">
    <source>
        <dbReference type="SAM" id="Coils"/>
    </source>
</evidence>
<dbReference type="AlphaFoldDB" id="G0QJ23"/>